<name>A0A1I4YJU1_9FLAO</name>
<dbReference type="Proteomes" id="UP000199036">
    <property type="component" value="Unassembled WGS sequence"/>
</dbReference>
<gene>
    <name evidence="1" type="ORF">SAMN05421741_104186</name>
</gene>
<sequence length="71" mass="8170">MNTVKFTEQDFNETLTGFVFTMKCEDAENKKFGVEALQPDGSYEEINVVTKAKNDSFEIHEQPFVGRVIYN</sequence>
<dbReference type="EMBL" id="FOVI01000004">
    <property type="protein sequence ID" value="SFN37819.1"/>
    <property type="molecule type" value="Genomic_DNA"/>
</dbReference>
<keyword evidence="2" id="KW-1185">Reference proteome</keyword>
<dbReference type="STRING" id="913024.SAMN05421741_104186"/>
<evidence type="ECO:0000313" key="1">
    <source>
        <dbReference type="EMBL" id="SFN37819.1"/>
    </source>
</evidence>
<accession>A0A1I4YJU1</accession>
<proteinExistence type="predicted"/>
<evidence type="ECO:0000313" key="2">
    <source>
        <dbReference type="Proteomes" id="UP000199036"/>
    </source>
</evidence>
<reference evidence="2" key="1">
    <citation type="submission" date="2016-10" db="EMBL/GenBank/DDBJ databases">
        <authorList>
            <person name="Varghese N."/>
            <person name="Submissions S."/>
        </authorList>
    </citation>
    <scope>NUCLEOTIDE SEQUENCE [LARGE SCALE GENOMIC DNA]</scope>
    <source>
        <strain evidence="2">DS-12</strain>
    </source>
</reference>
<dbReference type="RefSeq" id="WP_091520059.1">
    <property type="nucleotide sequence ID" value="NZ_FOVI01000004.1"/>
</dbReference>
<dbReference type="AlphaFoldDB" id="A0A1I4YJU1"/>
<protein>
    <submittedName>
        <fullName evidence="1">Uncharacterized protein</fullName>
    </submittedName>
</protein>
<organism evidence="1 2">
    <name type="scientific">Paenimyroides ummariense</name>
    <dbReference type="NCBI Taxonomy" id="913024"/>
    <lineage>
        <taxon>Bacteria</taxon>
        <taxon>Pseudomonadati</taxon>
        <taxon>Bacteroidota</taxon>
        <taxon>Flavobacteriia</taxon>
        <taxon>Flavobacteriales</taxon>
        <taxon>Flavobacteriaceae</taxon>
        <taxon>Paenimyroides</taxon>
    </lineage>
</organism>
<dbReference type="OrthoDB" id="9849984at2"/>